<dbReference type="Pfam" id="PF19570">
    <property type="entry name" value="DUF6088"/>
    <property type="match status" value="1"/>
</dbReference>
<dbReference type="OrthoDB" id="9798200at2"/>
<reference evidence="1 2" key="1">
    <citation type="journal article" date="2004" name="Science">
        <title>Illuminating the evolutionary history of chlamydiae.</title>
        <authorList>
            <person name="Horn M."/>
            <person name="Collingro A."/>
            <person name="Schmitz-Esser S."/>
            <person name="Beier C.L."/>
            <person name="Purkhold U."/>
            <person name="Fartmann B."/>
            <person name="Brandt P."/>
            <person name="Nyakatura G.J."/>
            <person name="Droege M."/>
            <person name="Frishman D."/>
            <person name="Rattei T."/>
            <person name="Mewes H."/>
            <person name="Wagner M."/>
        </authorList>
    </citation>
    <scope>NUCLEOTIDE SEQUENCE [LARGE SCALE GENOMIC DNA]</scope>
    <source>
        <strain evidence="1 2">UWE25</strain>
    </source>
</reference>
<dbReference type="AlphaFoldDB" id="A0A2P9H9F8"/>
<sequence length="202" mass="22602">MGSSIEVMIKNRIIDHGRGWCFTPMQFLDLGSDTSIRKALSQLQKQNFIRRLAQGIYDYPKEHDVLGVIPPDLNEVAKAIAEKNGVQIQPAGAHAANLVGLSTQVPGRIIFLTEGPSRKVKIGNQEIIFKKTTKKIMSSAGTREGLLIQALKNLGKDHIDQIVRAQVSKFLKDSNEKEIKQNMKFAPAWIRTLVFEIMELKP</sequence>
<evidence type="ECO:0000313" key="1">
    <source>
        <dbReference type="EMBL" id="SPJ31639.1"/>
    </source>
</evidence>
<organism evidence="1 2">
    <name type="scientific">Protochlamydia amoebophila (strain UWE25)</name>
    <dbReference type="NCBI Taxonomy" id="264201"/>
    <lineage>
        <taxon>Bacteria</taxon>
        <taxon>Pseudomonadati</taxon>
        <taxon>Chlamydiota</taxon>
        <taxon>Chlamydiia</taxon>
        <taxon>Parachlamydiales</taxon>
        <taxon>Parachlamydiaceae</taxon>
        <taxon>Candidatus Protochlamydia</taxon>
    </lineage>
</organism>
<dbReference type="Proteomes" id="UP000000529">
    <property type="component" value="Chromosome"/>
</dbReference>
<dbReference type="STRING" id="264201.pc0490"/>
<keyword evidence="2" id="KW-1185">Reference proteome</keyword>
<evidence type="ECO:0008006" key="3">
    <source>
        <dbReference type="Google" id="ProtNLM"/>
    </source>
</evidence>
<name>A0A2P9H9F8_PARUW</name>
<proteinExistence type="predicted"/>
<protein>
    <recommendedName>
        <fullName evidence="3">AbiEi antitoxin C-terminal domain-containing protein</fullName>
    </recommendedName>
</protein>
<dbReference type="EMBL" id="BX908798">
    <property type="protein sequence ID" value="SPJ31639.1"/>
    <property type="molecule type" value="Genomic_DNA"/>
</dbReference>
<gene>
    <name evidence="1" type="ORF">PC_RS02390</name>
</gene>
<dbReference type="KEGG" id="pcu:PC_RS02390"/>
<evidence type="ECO:0000313" key="2">
    <source>
        <dbReference type="Proteomes" id="UP000000529"/>
    </source>
</evidence>
<dbReference type="InterPro" id="IPR045738">
    <property type="entry name" value="DUF6088"/>
</dbReference>
<accession>A0A2P9H9F8</accession>